<feature type="domain" description="FANCI helical" evidence="6">
    <location>
        <begin position="281"/>
        <end position="363"/>
    </location>
</feature>
<evidence type="ECO:0000259" key="3">
    <source>
        <dbReference type="Pfam" id="PF14676"/>
    </source>
</evidence>
<proteinExistence type="predicted"/>
<evidence type="ECO:0000259" key="7">
    <source>
        <dbReference type="Pfam" id="PF14680"/>
    </source>
</evidence>
<dbReference type="Pfam" id="PF14677">
    <property type="entry name" value="FANCI_S3"/>
    <property type="match status" value="1"/>
</dbReference>
<dbReference type="InterPro" id="IPR029315">
    <property type="entry name" value="FANCI_S2"/>
</dbReference>
<dbReference type="InterPro" id="IPR029314">
    <property type="entry name" value="FANCI_S4"/>
</dbReference>
<dbReference type="Proteomes" id="UP000472262">
    <property type="component" value="Unassembled WGS sequence"/>
</dbReference>
<keyword evidence="9" id="KW-1185">Reference proteome</keyword>
<evidence type="ECO:0000259" key="6">
    <source>
        <dbReference type="Pfam" id="PF14679"/>
    </source>
</evidence>
<dbReference type="PANTHER" id="PTHR21818">
    <property type="entry name" value="BC025462 PROTEIN"/>
    <property type="match status" value="1"/>
</dbReference>
<evidence type="ECO:0000259" key="4">
    <source>
        <dbReference type="Pfam" id="PF14677"/>
    </source>
</evidence>
<reference evidence="8" key="1">
    <citation type="submission" date="2025-08" db="UniProtKB">
        <authorList>
            <consortium name="Ensembl"/>
        </authorList>
    </citation>
    <scope>IDENTIFICATION</scope>
</reference>
<dbReference type="GO" id="GO:0006281">
    <property type="term" value="P:DNA repair"/>
    <property type="evidence" value="ECO:0007669"/>
    <property type="project" value="InterPro"/>
</dbReference>
<dbReference type="InterPro" id="IPR029308">
    <property type="entry name" value="FANCI_S1"/>
</dbReference>
<feature type="domain" description="FANCI solenoid 1 cap" evidence="1">
    <location>
        <begin position="6"/>
        <end position="56"/>
    </location>
</feature>
<dbReference type="GO" id="GO:0070182">
    <property type="term" value="F:DNA polymerase binding"/>
    <property type="evidence" value="ECO:0007669"/>
    <property type="project" value="TreeGrafter"/>
</dbReference>
<dbReference type="InterPro" id="IPR029305">
    <property type="entry name" value="FANCI_S1-cap"/>
</dbReference>
<dbReference type="InterPro" id="IPR026171">
    <property type="entry name" value="FANCI"/>
</dbReference>
<dbReference type="PANTHER" id="PTHR21818:SF0">
    <property type="entry name" value="FANCONI ANEMIA GROUP I PROTEIN"/>
    <property type="match status" value="1"/>
</dbReference>
<evidence type="ECO:0000259" key="5">
    <source>
        <dbReference type="Pfam" id="PF14678"/>
    </source>
</evidence>
<dbReference type="InterPro" id="IPR029313">
    <property type="entry name" value="FANCI_S3"/>
</dbReference>
<evidence type="ECO:0000259" key="1">
    <source>
        <dbReference type="Pfam" id="PF14674"/>
    </source>
</evidence>
<dbReference type="Pfam" id="PF14679">
    <property type="entry name" value="FANCI_HD1"/>
    <property type="match status" value="1"/>
</dbReference>
<dbReference type="Pfam" id="PF14676">
    <property type="entry name" value="FANCI_S2"/>
    <property type="match status" value="1"/>
</dbReference>
<evidence type="ECO:0000259" key="2">
    <source>
        <dbReference type="Pfam" id="PF14675"/>
    </source>
</evidence>
<dbReference type="Pfam" id="PF14680">
    <property type="entry name" value="FANCI_HD2"/>
    <property type="match status" value="1"/>
</dbReference>
<feature type="domain" description="FANCI solenoid 2" evidence="3">
    <location>
        <begin position="371"/>
        <end position="534"/>
    </location>
</feature>
<dbReference type="Ensembl" id="ENSSGRT00000017459.1">
    <property type="protein sequence ID" value="ENSSGRP00000016128.1"/>
    <property type="gene ID" value="ENSSGRG00000009934.1"/>
</dbReference>
<gene>
    <name evidence="8" type="primary">LOC107564606</name>
</gene>
<dbReference type="CDD" id="cd11720">
    <property type="entry name" value="FANCI"/>
    <property type="match status" value="1"/>
</dbReference>
<feature type="domain" description="FANCI solenoid 4" evidence="5">
    <location>
        <begin position="1035"/>
        <end position="1280"/>
    </location>
</feature>
<reference evidence="8" key="2">
    <citation type="submission" date="2025-09" db="UniProtKB">
        <authorList>
            <consortium name="Ensembl"/>
        </authorList>
    </citation>
    <scope>IDENTIFICATION</scope>
</reference>
<accession>A0A672KZB6</accession>
<evidence type="ECO:0000313" key="8">
    <source>
        <dbReference type="Ensembl" id="ENSSGRP00000016128.1"/>
    </source>
</evidence>
<organism evidence="8 9">
    <name type="scientific">Sinocyclocheilus grahami</name>
    <name type="common">Dianchi golden-line fish</name>
    <name type="synonym">Barbus grahami</name>
    <dbReference type="NCBI Taxonomy" id="75366"/>
    <lineage>
        <taxon>Eukaryota</taxon>
        <taxon>Metazoa</taxon>
        <taxon>Chordata</taxon>
        <taxon>Craniata</taxon>
        <taxon>Vertebrata</taxon>
        <taxon>Euteleostomi</taxon>
        <taxon>Actinopterygii</taxon>
        <taxon>Neopterygii</taxon>
        <taxon>Teleostei</taxon>
        <taxon>Ostariophysi</taxon>
        <taxon>Cypriniformes</taxon>
        <taxon>Cyprinidae</taxon>
        <taxon>Cyprininae</taxon>
        <taxon>Sinocyclocheilus</taxon>
    </lineage>
</organism>
<sequence length="1313" mass="146199">MKVTVDTILSLSESDGVDELQKHLTLLSDDQLTTMLTNSAVKGKDAGVLIKAIFKGSPVSVSHGANRRLLVYKHCIPLCESGDLQTEVTSDIIGLLMLETHSLPGHALATLASLYVDAIKLGEMNSGRSLELFPTILTALAATEALAYGKGELSGDEYKKQLINSLCSSRNCIFCVRDVPLSAEELQFLIEKILRMFLKLDLQEIPPLVYQLLLLTAKGCKKLVLEGIISYFKKQDQLQKEEQRNGESEDVEVQTILQDQLRHVEGTVILHIVFAIRLDHELGREFFKNLKAAQSDPLCPFSIALLLSVARIQRFEEQVFEFLKGAITKNFKDDQIQHSSKFLQELLPQFNSISNMILDTVKNSVFGWDHVTQGLVQLGFILMDSFGPKAGAFGKVTEGASSTAKTPNQLACRLGGQVLLESFKMHEPIRGEILEQVLNRLVTKTASPVTHFIDLLSSIVMSAPMILLESSSKVTETFDQLSYLPLSTVEGLLKAVQPLLKASMSMKDALILVLRKAMFSSNLDGRKSAVAGFLLLLKNFRILGSLASSQASQAITSSQVQADVHSRYNTAANEAFCLEILSSLRRCLNQQADVRLMLYEGFHDVLRRNSQLASSIMQTLLSQLKRYFEPEQDLLPPLKLESCISAHGDQVFIQEPLAHLLCCTVHCLLWNQNIRSGGNVSNDEDDEDEEGGVQSELHTILESITKRMIKSELEDFELDKCAEFSTSSSVGVKNSIYAVLVMGLNEVLMEYNFITANYSKNHFEDVLELFKRYHKVSEILKERAGKGRPTSSKTSRSLLSLGFISTLLTALFRDSTQSREECLSVLRSSGDFLRYSVSVALQKIQQLEETGHTDGPEGQSPDKTFCHLCDITSVLMWRYTNVPSTVEDAGKKEKGQSVSLLCLEGLLRVFTTVLQRFPTRMSNFLSSLGEGEAEGEGSDLTEQTAFYIRQFQRALMNQLSGGEEGFNSKEAQLLVSILSILSRQHNPSSQQFVQMITWTVKICKETNFEDISLTKGLLSLLFNMHVLYKSPVSLLWEMCQDIHSQLGDIDQDVEVEKQSHFAIISMKTAASTTLLVLSQVGKVLDEVDWLIAKKKGQIGNTQQPLGQQDPIEKAVTIQLGTLLTALHELVQTALPTGPCTDTLMRELSRTYSILTTLTKYYIQLCATQPGQLSARLEKLVKLSGSHLTPQCYCFITYVQSGELTAGGPEKLKKKKKEDEAVAAASAKVLRESKAIPNLIFNIEQYEKFLILLSKKSKVNLMQYMKLSTSRDFRINAATLEAALQEQEQQRDENRNPAILKEKSTVVECIHLSI</sequence>
<dbReference type="InterPro" id="IPR029312">
    <property type="entry name" value="FANCI_HD2"/>
</dbReference>
<dbReference type="Pfam" id="PF14678">
    <property type="entry name" value="FANCI_S4"/>
    <property type="match status" value="1"/>
</dbReference>
<protein>
    <submittedName>
        <fullName evidence="8">Fanconi anemia group I protein-like</fullName>
    </submittedName>
</protein>
<dbReference type="InterPro" id="IPR029310">
    <property type="entry name" value="FANCI_HD1"/>
</dbReference>
<dbReference type="Pfam" id="PF14675">
    <property type="entry name" value="FANCI_S1"/>
    <property type="match status" value="1"/>
</dbReference>
<feature type="domain" description="FANCI solenoid 1" evidence="2">
    <location>
        <begin position="66"/>
        <end position="276"/>
    </location>
</feature>
<feature type="domain" description="FANCI solenoid 3" evidence="4">
    <location>
        <begin position="798"/>
        <end position="1021"/>
    </location>
</feature>
<name>A0A672KZB6_SINGR</name>
<evidence type="ECO:0000313" key="9">
    <source>
        <dbReference type="Proteomes" id="UP000472262"/>
    </source>
</evidence>
<feature type="domain" description="FANCI helical" evidence="7">
    <location>
        <begin position="548"/>
        <end position="781"/>
    </location>
</feature>
<dbReference type="Pfam" id="PF14674">
    <property type="entry name" value="FANCI_S1-cap"/>
    <property type="match status" value="1"/>
</dbReference>